<dbReference type="InterPro" id="IPR036789">
    <property type="entry name" value="Ribosomal_uL6-like_a/b-dom_sf"/>
</dbReference>
<proteinExistence type="inferred from homology"/>
<dbReference type="Proteomes" id="UP001174909">
    <property type="component" value="Unassembled WGS sequence"/>
</dbReference>
<dbReference type="InterPro" id="IPR020040">
    <property type="entry name" value="Ribosomal_uL6_a/b-dom"/>
</dbReference>
<comment type="similarity">
    <text evidence="1">Belongs to the universal ribosomal protein uS5 family.</text>
</comment>
<dbReference type="Pfam" id="PF03719">
    <property type="entry name" value="Ribosomal_S5_C"/>
    <property type="match status" value="1"/>
</dbReference>
<feature type="domain" description="Large ribosomal subunit protein uL6 alpha-beta" evidence="8">
    <location>
        <begin position="4"/>
        <end position="72"/>
    </location>
</feature>
<keyword evidence="3 7" id="KW-0689">Ribosomal protein</keyword>
<feature type="domain" description="Large ribosomal subunit protein uL6 alpha-beta" evidence="8">
    <location>
        <begin position="80"/>
        <end position="157"/>
    </location>
</feature>
<dbReference type="InterPro" id="IPR019906">
    <property type="entry name" value="Ribosomal_uL6_bac-type"/>
</dbReference>
<dbReference type="InterPro" id="IPR000702">
    <property type="entry name" value="Ribosomal_uL6-like"/>
</dbReference>
<evidence type="ECO:0000256" key="2">
    <source>
        <dbReference type="ARBA" id="ARBA00009356"/>
    </source>
</evidence>
<keyword evidence="4 7" id="KW-0687">Ribonucleoprotein</keyword>
<sequence>MDSKVKIALDQNDITVEGPKGTLNWTIPAGIAVSLEDEFITINRLTNQKSHKSLHGLTRSLIANMVTGVTEGFEKKLTLVGVGYRAEIDRQNRLVLNVGYSHSVTYAPPEGVTLSVGDSETVGGQPHTPITVSGIDKGIVGQVAASIRQIKKPEVYQPSKGLRYEGERVRMKEGTTIPHEIVGKYGGAKILLKPASPGTGIIAGPGTRVILEFAGVQDVLTKRLGSRNVKNTAEATIEALKGLKNVNDVARLRGKTVDELFD</sequence>
<dbReference type="InterPro" id="IPR020568">
    <property type="entry name" value="Ribosomal_Su5_D2-typ_SF"/>
</dbReference>
<dbReference type="PRINTS" id="PR00059">
    <property type="entry name" value="RIBOSOMALL6"/>
</dbReference>
<evidence type="ECO:0000259" key="9">
    <source>
        <dbReference type="Pfam" id="PF03719"/>
    </source>
</evidence>
<dbReference type="FunFam" id="3.30.230.10:FF:000002">
    <property type="entry name" value="30S ribosomal protein S5"/>
    <property type="match status" value="1"/>
</dbReference>
<dbReference type="Pfam" id="PF00347">
    <property type="entry name" value="Ribosomal_L6"/>
    <property type="match status" value="2"/>
</dbReference>
<gene>
    <name evidence="10" type="ORF">GBAR_LOCUS3769</name>
</gene>
<dbReference type="PANTHER" id="PTHR11655">
    <property type="entry name" value="60S/50S RIBOSOMAL PROTEIN L6/L9"/>
    <property type="match status" value="1"/>
</dbReference>
<dbReference type="GO" id="GO:0002181">
    <property type="term" value="P:cytoplasmic translation"/>
    <property type="evidence" value="ECO:0007669"/>
    <property type="project" value="TreeGrafter"/>
</dbReference>
<dbReference type="Gene3D" id="3.90.930.12">
    <property type="entry name" value="Ribosomal protein L6, alpha-beta domain"/>
    <property type="match status" value="2"/>
</dbReference>
<dbReference type="NCBIfam" id="TIGR03654">
    <property type="entry name" value="L6_bact"/>
    <property type="match status" value="1"/>
</dbReference>
<keyword evidence="11" id="KW-1185">Reference proteome</keyword>
<evidence type="ECO:0000256" key="5">
    <source>
        <dbReference type="ARBA" id="ARBA00035246"/>
    </source>
</evidence>
<dbReference type="EMBL" id="CASHTH010000542">
    <property type="protein sequence ID" value="CAI8003796.1"/>
    <property type="molecule type" value="Genomic_DNA"/>
</dbReference>
<protein>
    <recommendedName>
        <fullName evidence="5">Large ribosomal subunit protein uL6</fullName>
    </recommendedName>
    <alternativeName>
        <fullName evidence="6">60S ribosomal protein L9</fullName>
    </alternativeName>
</protein>
<dbReference type="PANTHER" id="PTHR11655:SF14">
    <property type="entry name" value="LARGE RIBOSOMAL SUBUNIT PROTEIN UL6M"/>
    <property type="match status" value="1"/>
</dbReference>
<comment type="caution">
    <text evidence="10">The sequence shown here is derived from an EMBL/GenBank/DDBJ whole genome shotgun (WGS) entry which is preliminary data.</text>
</comment>
<dbReference type="GO" id="GO:0003735">
    <property type="term" value="F:structural constituent of ribosome"/>
    <property type="evidence" value="ECO:0007669"/>
    <property type="project" value="InterPro"/>
</dbReference>
<evidence type="ECO:0000256" key="3">
    <source>
        <dbReference type="ARBA" id="ARBA00022980"/>
    </source>
</evidence>
<dbReference type="GO" id="GO:0019843">
    <property type="term" value="F:rRNA binding"/>
    <property type="evidence" value="ECO:0007669"/>
    <property type="project" value="InterPro"/>
</dbReference>
<evidence type="ECO:0000313" key="10">
    <source>
        <dbReference type="EMBL" id="CAI8003796.1"/>
    </source>
</evidence>
<evidence type="ECO:0000256" key="4">
    <source>
        <dbReference type="ARBA" id="ARBA00023274"/>
    </source>
</evidence>
<dbReference type="InterPro" id="IPR005324">
    <property type="entry name" value="Ribosomal_uS5_C"/>
</dbReference>
<evidence type="ECO:0000256" key="7">
    <source>
        <dbReference type="RuleBase" id="RU003869"/>
    </source>
</evidence>
<dbReference type="AlphaFoldDB" id="A0AA35R667"/>
<dbReference type="SUPFAM" id="SSF56053">
    <property type="entry name" value="Ribosomal protein L6"/>
    <property type="match status" value="2"/>
</dbReference>
<evidence type="ECO:0000313" key="11">
    <source>
        <dbReference type="Proteomes" id="UP001174909"/>
    </source>
</evidence>
<dbReference type="SUPFAM" id="SSF54211">
    <property type="entry name" value="Ribosomal protein S5 domain 2-like"/>
    <property type="match status" value="1"/>
</dbReference>
<feature type="domain" description="Small ribosomal subunit protein uS5 C-terminal" evidence="9">
    <location>
        <begin position="183"/>
        <end position="253"/>
    </location>
</feature>
<accession>A0AA35R667</accession>
<dbReference type="Gene3D" id="3.30.230.10">
    <property type="match status" value="1"/>
</dbReference>
<evidence type="ECO:0000259" key="8">
    <source>
        <dbReference type="Pfam" id="PF00347"/>
    </source>
</evidence>
<dbReference type="GO" id="GO:0022625">
    <property type="term" value="C:cytosolic large ribosomal subunit"/>
    <property type="evidence" value="ECO:0007669"/>
    <property type="project" value="TreeGrafter"/>
</dbReference>
<dbReference type="InterPro" id="IPR014721">
    <property type="entry name" value="Ribsml_uS5_D2-typ_fold_subgr"/>
</dbReference>
<organism evidence="10 11">
    <name type="scientific">Geodia barretti</name>
    <name type="common">Barrett's horny sponge</name>
    <dbReference type="NCBI Taxonomy" id="519541"/>
    <lineage>
        <taxon>Eukaryota</taxon>
        <taxon>Metazoa</taxon>
        <taxon>Porifera</taxon>
        <taxon>Demospongiae</taxon>
        <taxon>Heteroscleromorpha</taxon>
        <taxon>Tetractinellida</taxon>
        <taxon>Astrophorina</taxon>
        <taxon>Geodiidae</taxon>
        <taxon>Geodia</taxon>
    </lineage>
</organism>
<evidence type="ECO:0000256" key="1">
    <source>
        <dbReference type="ARBA" id="ARBA00008945"/>
    </source>
</evidence>
<name>A0AA35R667_GEOBA</name>
<evidence type="ECO:0000256" key="6">
    <source>
        <dbReference type="ARBA" id="ARBA00035349"/>
    </source>
</evidence>
<comment type="similarity">
    <text evidence="2 7">Belongs to the universal ribosomal protein uL6 family.</text>
</comment>
<reference evidence="10" key="1">
    <citation type="submission" date="2023-03" db="EMBL/GenBank/DDBJ databases">
        <authorList>
            <person name="Steffen K."/>
            <person name="Cardenas P."/>
        </authorList>
    </citation>
    <scope>NUCLEOTIDE SEQUENCE</scope>
</reference>